<evidence type="ECO:0008006" key="2">
    <source>
        <dbReference type="Google" id="ProtNLM"/>
    </source>
</evidence>
<feature type="non-terminal residue" evidence="1">
    <location>
        <position position="1"/>
    </location>
</feature>
<gene>
    <name evidence="1" type="ORF">S03H2_71259</name>
</gene>
<evidence type="ECO:0000313" key="1">
    <source>
        <dbReference type="EMBL" id="GAI00737.1"/>
    </source>
</evidence>
<protein>
    <recommendedName>
        <fullName evidence="2">N-sulphoglucosamine sulphohydrolase C-terminal domain-containing protein</fullName>
    </recommendedName>
</protein>
<comment type="caution">
    <text evidence="1">The sequence shown here is derived from an EMBL/GenBank/DDBJ whole genome shotgun (WGS) entry which is preliminary data.</text>
</comment>
<dbReference type="Gene3D" id="3.30.1120.10">
    <property type="match status" value="1"/>
</dbReference>
<accession>X1K142</accession>
<sequence length="80" mass="9433">VTANDRDAGPWELYNLADDRSESQDLSGRHPQVAKRLREKWTRWAEEFDLKRYHDTVLSFGSPPTRYVRAMMLDLPIERA</sequence>
<name>X1K142_9ZZZZ</name>
<dbReference type="EMBL" id="BARU01047621">
    <property type="protein sequence ID" value="GAI00737.1"/>
    <property type="molecule type" value="Genomic_DNA"/>
</dbReference>
<dbReference type="SUPFAM" id="SSF53649">
    <property type="entry name" value="Alkaline phosphatase-like"/>
    <property type="match status" value="1"/>
</dbReference>
<dbReference type="AlphaFoldDB" id="X1K142"/>
<dbReference type="InterPro" id="IPR017850">
    <property type="entry name" value="Alkaline_phosphatase_core_sf"/>
</dbReference>
<reference evidence="1" key="1">
    <citation type="journal article" date="2014" name="Front. Microbiol.">
        <title>High frequency of phylogenetically diverse reductive dehalogenase-homologous genes in deep subseafloor sedimentary metagenomes.</title>
        <authorList>
            <person name="Kawai M."/>
            <person name="Futagami T."/>
            <person name="Toyoda A."/>
            <person name="Takaki Y."/>
            <person name="Nishi S."/>
            <person name="Hori S."/>
            <person name="Arai W."/>
            <person name="Tsubouchi T."/>
            <person name="Morono Y."/>
            <person name="Uchiyama I."/>
            <person name="Ito T."/>
            <person name="Fujiyama A."/>
            <person name="Inagaki F."/>
            <person name="Takami H."/>
        </authorList>
    </citation>
    <scope>NUCLEOTIDE SEQUENCE</scope>
    <source>
        <strain evidence="1">Expedition CK06-06</strain>
    </source>
</reference>
<organism evidence="1">
    <name type="scientific">marine sediment metagenome</name>
    <dbReference type="NCBI Taxonomy" id="412755"/>
    <lineage>
        <taxon>unclassified sequences</taxon>
        <taxon>metagenomes</taxon>
        <taxon>ecological metagenomes</taxon>
    </lineage>
</organism>
<proteinExistence type="predicted"/>